<evidence type="ECO:0000313" key="1">
    <source>
        <dbReference type="EMBL" id="PLW84491.1"/>
    </source>
</evidence>
<sequence length="409" mass="48298">MESILHLLNGLEINRIQETTELSPPVIYHNMERAYKACLRFNREREANFKQRSGRHEELFLCTDRQAYLINWDKRKDKRNIAFRSTISADCSSGYVFPIHLSYDPRADRDFIHIESWKRGDQDYTMALRRYSQYWLDDDYQSHDTNARSPLEAYSPDALQRLRARYEDADQRDDVELPSDQLSLESMLPRKGMQFREDYVLYAHFQIIRSLLSESEKVHFFTEQESGIRAAYMSSFGDMVRNGDSDLFYVAIKDGATRDEREEATRIGRRAIRSAQRQLGRVTELEATWYLVEQTMNAHLRGEGKWKDRWALYPVPTRGEVQKRFSHMTSMEDEDIHEKARVAAHCSMLKVDNFMQFARRRSSMLERPISSPAGAGRKWYGKSPYNPYRPVQLLEILRTYFNYSPINNN</sequence>
<keyword evidence="2" id="KW-1185">Reference proteome</keyword>
<comment type="caution">
    <text evidence="1">The sequence shown here is derived from an EMBL/GenBank/DDBJ whole genome shotgun (WGS) entry which is preliminary data.</text>
</comment>
<accession>A0AAP8MAW0</accession>
<dbReference type="Proteomes" id="UP000235162">
    <property type="component" value="Unassembled WGS sequence"/>
</dbReference>
<organism evidence="1 2">
    <name type="scientific">Halioglobus japonicus</name>
    <dbReference type="NCBI Taxonomy" id="930805"/>
    <lineage>
        <taxon>Bacteria</taxon>
        <taxon>Pseudomonadati</taxon>
        <taxon>Pseudomonadota</taxon>
        <taxon>Gammaproteobacteria</taxon>
        <taxon>Cellvibrionales</taxon>
        <taxon>Halieaceae</taxon>
        <taxon>Halioglobus</taxon>
    </lineage>
</organism>
<feature type="non-terminal residue" evidence="1">
    <location>
        <position position="409"/>
    </location>
</feature>
<protein>
    <submittedName>
        <fullName evidence="1">Uncharacterized protein</fullName>
    </submittedName>
</protein>
<dbReference type="AlphaFoldDB" id="A0AAP8MAW0"/>
<gene>
    <name evidence="1" type="ORF">C0029_18955</name>
</gene>
<dbReference type="EMBL" id="PKUR01000016">
    <property type="protein sequence ID" value="PLW84491.1"/>
    <property type="molecule type" value="Genomic_DNA"/>
</dbReference>
<reference evidence="1 2" key="1">
    <citation type="submission" date="2018-01" db="EMBL/GenBank/DDBJ databases">
        <title>The draft genome sequence of Halioglobus japonicus S1-36.</title>
        <authorList>
            <person name="Du Z.-J."/>
            <person name="Shi M.-J."/>
        </authorList>
    </citation>
    <scope>NUCLEOTIDE SEQUENCE [LARGE SCALE GENOMIC DNA]</scope>
    <source>
        <strain evidence="1 2">S1-36</strain>
    </source>
</reference>
<evidence type="ECO:0000313" key="2">
    <source>
        <dbReference type="Proteomes" id="UP000235162"/>
    </source>
</evidence>
<dbReference type="RefSeq" id="WP_102106488.1">
    <property type="nucleotide sequence ID" value="NZ_PKUR01000016.1"/>
</dbReference>
<name>A0AAP8MAW0_9GAMM</name>
<proteinExistence type="predicted"/>